<dbReference type="Pfam" id="PF17282">
    <property type="entry name" value="DUF5347"/>
    <property type="match status" value="1"/>
</dbReference>
<accession>A0AAI9D8L1</accession>
<organism evidence="2">
    <name type="scientific">Providencia stuartii</name>
    <dbReference type="NCBI Taxonomy" id="588"/>
    <lineage>
        <taxon>Bacteria</taxon>
        <taxon>Pseudomonadati</taxon>
        <taxon>Pseudomonadota</taxon>
        <taxon>Gammaproteobacteria</taxon>
        <taxon>Enterobacterales</taxon>
        <taxon>Morganellaceae</taxon>
        <taxon>Providencia</taxon>
    </lineage>
</organism>
<dbReference type="InterPro" id="IPR035232">
    <property type="entry name" value="DUF5347"/>
</dbReference>
<proteinExistence type="predicted"/>
<feature type="compositionally biased region" description="Basic and acidic residues" evidence="1">
    <location>
        <begin position="12"/>
        <end position="23"/>
    </location>
</feature>
<comment type="caution">
    <text evidence="2">The sequence shown here is derived from an EMBL/GenBank/DDBJ whole genome shotgun (WGS) entry which is preliminary data.</text>
</comment>
<name>A0AAI9D8L1_PROST</name>
<dbReference type="EMBL" id="ABMABF030000001">
    <property type="protein sequence ID" value="EMJ5132509.1"/>
    <property type="molecule type" value="Genomic_DNA"/>
</dbReference>
<protein>
    <submittedName>
        <fullName evidence="2">DUF5347 family protein</fullName>
    </submittedName>
</protein>
<gene>
    <name evidence="2" type="ORF">RG298_000173</name>
</gene>
<evidence type="ECO:0000313" key="2">
    <source>
        <dbReference type="EMBL" id="EMJ5132509.1"/>
    </source>
</evidence>
<reference evidence="2" key="1">
    <citation type="submission" date="2024-02" db="EMBL/GenBank/DDBJ databases">
        <authorList>
            <consortium name="Clinical and Environmental Microbiology Branch: Whole genome sequencing antimicrobial resistance pathogens in the healthcare setting"/>
        </authorList>
    </citation>
    <scope>NUCLEOTIDE SEQUENCE</scope>
    <source>
        <strain evidence="2">2021GO-0154</strain>
    </source>
</reference>
<sequence>MKTDIPSVSELRAIKRDEHREPQFNRANSFTLDEKIDGLNHAAKLRGALFKHKDKVNGKRINQGLITFINELKDATNNRENARQHKRMIGLLYFLADIKKEKHHLNYDELDSSEQQRLVEAINQFKAVCSILPDDLAIK</sequence>
<feature type="region of interest" description="Disordered" evidence="1">
    <location>
        <begin position="1"/>
        <end position="26"/>
    </location>
</feature>
<evidence type="ECO:0000256" key="1">
    <source>
        <dbReference type="SAM" id="MobiDB-lite"/>
    </source>
</evidence>
<dbReference type="AlphaFoldDB" id="A0AAI9D8L1"/>